<keyword evidence="6" id="KW-0408">Iron</keyword>
<dbReference type="PROSITE" id="PS00197">
    <property type="entry name" value="2FE2S_FER_1"/>
    <property type="match status" value="1"/>
</dbReference>
<evidence type="ECO:0000256" key="6">
    <source>
        <dbReference type="ARBA" id="ARBA00023004"/>
    </source>
</evidence>
<evidence type="ECO:0000256" key="5">
    <source>
        <dbReference type="ARBA" id="ARBA00023002"/>
    </source>
</evidence>
<comment type="caution">
    <text evidence="10">The sequence shown here is derived from an EMBL/GenBank/DDBJ whole genome shotgun (WGS) entry which is preliminary data.</text>
</comment>
<dbReference type="CDD" id="cd00207">
    <property type="entry name" value="fer2"/>
    <property type="match status" value="1"/>
</dbReference>
<dbReference type="InterPro" id="IPR039261">
    <property type="entry name" value="FNR_nucleotide-bd"/>
</dbReference>
<dbReference type="OrthoDB" id="502624at2"/>
<dbReference type="InterPro" id="IPR050415">
    <property type="entry name" value="MRET"/>
</dbReference>
<dbReference type="PROSITE" id="PS51085">
    <property type="entry name" value="2FE2S_FER_2"/>
    <property type="match status" value="1"/>
</dbReference>
<evidence type="ECO:0000313" key="11">
    <source>
        <dbReference type="Proteomes" id="UP000598297"/>
    </source>
</evidence>
<feature type="domain" description="2Fe-2S ferredoxin-type" evidence="8">
    <location>
        <begin position="236"/>
        <end position="321"/>
    </location>
</feature>
<comment type="cofactor">
    <cofactor evidence="1">
        <name>FAD</name>
        <dbReference type="ChEBI" id="CHEBI:57692"/>
    </cofactor>
</comment>
<dbReference type="GO" id="GO:0046872">
    <property type="term" value="F:metal ion binding"/>
    <property type="evidence" value="ECO:0007669"/>
    <property type="project" value="UniProtKB-KW"/>
</dbReference>
<accession>A0A964UXV5</accession>
<dbReference type="InterPro" id="IPR017938">
    <property type="entry name" value="Riboflavin_synthase-like_b-brl"/>
</dbReference>
<name>A0A964UXV5_9ACTN</name>
<evidence type="ECO:0000259" key="9">
    <source>
        <dbReference type="PROSITE" id="PS51384"/>
    </source>
</evidence>
<dbReference type="Proteomes" id="UP000598297">
    <property type="component" value="Unassembled WGS sequence"/>
</dbReference>
<dbReference type="InterPro" id="IPR001433">
    <property type="entry name" value="OxRdtase_FAD/NAD-bd"/>
</dbReference>
<evidence type="ECO:0000313" key="10">
    <source>
        <dbReference type="EMBL" id="NBE54842.1"/>
    </source>
</evidence>
<dbReference type="PRINTS" id="PR00409">
    <property type="entry name" value="PHDIOXRDTASE"/>
</dbReference>
<dbReference type="SUPFAM" id="SSF63380">
    <property type="entry name" value="Riboflavin synthase domain-like"/>
    <property type="match status" value="1"/>
</dbReference>
<dbReference type="Pfam" id="PF00111">
    <property type="entry name" value="Fer2"/>
    <property type="match status" value="1"/>
</dbReference>
<dbReference type="SUPFAM" id="SSF52343">
    <property type="entry name" value="Ferredoxin reductase-like, C-terminal NADP-linked domain"/>
    <property type="match status" value="1"/>
</dbReference>
<dbReference type="InterPro" id="IPR001041">
    <property type="entry name" value="2Fe-2S_ferredoxin-type"/>
</dbReference>
<keyword evidence="11" id="KW-1185">Reference proteome</keyword>
<dbReference type="InterPro" id="IPR006058">
    <property type="entry name" value="2Fe2S_fd_BS"/>
</dbReference>
<dbReference type="InterPro" id="IPR017927">
    <property type="entry name" value="FAD-bd_FR_type"/>
</dbReference>
<gene>
    <name evidence="10" type="ORF">GUY60_26130</name>
</gene>
<proteinExistence type="predicted"/>
<dbReference type="PANTHER" id="PTHR47354">
    <property type="entry name" value="NADH OXIDOREDUCTASE HCR"/>
    <property type="match status" value="1"/>
</dbReference>
<evidence type="ECO:0000259" key="8">
    <source>
        <dbReference type="PROSITE" id="PS51085"/>
    </source>
</evidence>
<dbReference type="GO" id="GO:0016491">
    <property type="term" value="F:oxidoreductase activity"/>
    <property type="evidence" value="ECO:0007669"/>
    <property type="project" value="UniProtKB-KW"/>
</dbReference>
<evidence type="ECO:0000256" key="1">
    <source>
        <dbReference type="ARBA" id="ARBA00001974"/>
    </source>
</evidence>
<evidence type="ECO:0000256" key="3">
    <source>
        <dbReference type="ARBA" id="ARBA00022714"/>
    </source>
</evidence>
<dbReference type="CDD" id="cd06185">
    <property type="entry name" value="PDR_like"/>
    <property type="match status" value="1"/>
</dbReference>
<dbReference type="PROSITE" id="PS51384">
    <property type="entry name" value="FAD_FR"/>
    <property type="match status" value="1"/>
</dbReference>
<evidence type="ECO:0000256" key="7">
    <source>
        <dbReference type="ARBA" id="ARBA00023014"/>
    </source>
</evidence>
<dbReference type="Pfam" id="PF00175">
    <property type="entry name" value="NAD_binding_1"/>
    <property type="match status" value="1"/>
</dbReference>
<dbReference type="InterPro" id="IPR036010">
    <property type="entry name" value="2Fe-2S_ferredoxin-like_sf"/>
</dbReference>
<dbReference type="Gene3D" id="2.40.30.10">
    <property type="entry name" value="Translation factors"/>
    <property type="match status" value="1"/>
</dbReference>
<keyword evidence="7" id="KW-0411">Iron-sulfur</keyword>
<dbReference type="Gene3D" id="3.10.20.30">
    <property type="match status" value="1"/>
</dbReference>
<keyword evidence="5" id="KW-0560">Oxidoreductase</keyword>
<dbReference type="SUPFAM" id="SSF54292">
    <property type="entry name" value="2Fe-2S ferredoxin-like"/>
    <property type="match status" value="1"/>
</dbReference>
<reference evidence="10" key="1">
    <citation type="submission" date="2020-01" db="EMBL/GenBank/DDBJ databases">
        <title>Whole-genome analyses of novel actinobacteria.</title>
        <authorList>
            <person name="Sahin N."/>
        </authorList>
    </citation>
    <scope>NUCLEOTIDE SEQUENCE</scope>
    <source>
        <strain evidence="10">YC537</strain>
    </source>
</reference>
<protein>
    <submittedName>
        <fullName evidence="10">2Fe-2S iron-sulfur cluster binding domain-containing protein</fullName>
    </submittedName>
</protein>
<dbReference type="Gene3D" id="3.40.50.80">
    <property type="entry name" value="Nucleotide-binding domain of ferredoxin-NADP reductase (FNR) module"/>
    <property type="match status" value="1"/>
</dbReference>
<organism evidence="10 11">
    <name type="scientific">Streptomyces boluensis</name>
    <dbReference type="NCBI Taxonomy" id="1775135"/>
    <lineage>
        <taxon>Bacteria</taxon>
        <taxon>Bacillati</taxon>
        <taxon>Actinomycetota</taxon>
        <taxon>Actinomycetes</taxon>
        <taxon>Kitasatosporales</taxon>
        <taxon>Streptomycetaceae</taxon>
        <taxon>Streptomyces</taxon>
    </lineage>
</organism>
<keyword evidence="4" id="KW-0479">Metal-binding</keyword>
<dbReference type="AlphaFoldDB" id="A0A964UXV5"/>
<evidence type="ECO:0000256" key="2">
    <source>
        <dbReference type="ARBA" id="ARBA00022630"/>
    </source>
</evidence>
<dbReference type="EMBL" id="JAAAHS010000254">
    <property type="protein sequence ID" value="NBE54842.1"/>
    <property type="molecule type" value="Genomic_DNA"/>
</dbReference>
<dbReference type="PANTHER" id="PTHR47354:SF1">
    <property type="entry name" value="CARNITINE MONOOXYGENASE REDUCTASE SUBUNIT"/>
    <property type="match status" value="1"/>
</dbReference>
<dbReference type="GO" id="GO:0051537">
    <property type="term" value="F:2 iron, 2 sulfur cluster binding"/>
    <property type="evidence" value="ECO:0007669"/>
    <property type="project" value="UniProtKB-KW"/>
</dbReference>
<feature type="domain" description="FAD-binding FR-type" evidence="9">
    <location>
        <begin position="8"/>
        <end position="110"/>
    </location>
</feature>
<sequence length="321" mass="34567">MTPTRTIEVDLDLVLTDKEPIAQDVVRLTFARPDGTDLPAWQPGAHIDLQLSPELTRQYSLCSDPADRTRWQVAVLRAPDGRGGSAHVHDRLAPGDPIRARGPRNHFALQPSPRYLFLAGGIGITPLLPMLTEAERQGAEWELVYGGRSLASMAFHTELRATYGERVRLVPQDEHGLPDLDALLGSPRPDTLVYCCGPEGLLRAVEEGCAAWPADALHTERFAPRGGQLAGEGEEFEVALARTGRTVTVPPGTSVLDAVEQAGVPVLSSCRAGTCGTCETAVLDGIVDHRDSLLTPTEQAAHDTMLICVSRAACPRLVLDL</sequence>
<keyword evidence="3" id="KW-0001">2Fe-2S</keyword>
<dbReference type="Pfam" id="PF00970">
    <property type="entry name" value="FAD_binding_6"/>
    <property type="match status" value="1"/>
</dbReference>
<keyword evidence="2" id="KW-0285">Flavoprotein</keyword>
<dbReference type="InterPro" id="IPR012675">
    <property type="entry name" value="Beta-grasp_dom_sf"/>
</dbReference>
<dbReference type="InterPro" id="IPR008333">
    <property type="entry name" value="Cbr1-like_FAD-bd_dom"/>
</dbReference>
<evidence type="ECO:0000256" key="4">
    <source>
        <dbReference type="ARBA" id="ARBA00022723"/>
    </source>
</evidence>